<feature type="domain" description="Oxidoreductase molybdopterin-binding" evidence="2">
    <location>
        <begin position="238"/>
        <end position="384"/>
    </location>
</feature>
<feature type="transmembrane region" description="Helical" evidence="1">
    <location>
        <begin position="166"/>
        <end position="187"/>
    </location>
</feature>
<dbReference type="InterPro" id="IPR000572">
    <property type="entry name" value="OxRdtase_Mopterin-bd_dom"/>
</dbReference>
<evidence type="ECO:0000313" key="3">
    <source>
        <dbReference type="EMBL" id="MDT9595172.1"/>
    </source>
</evidence>
<keyword evidence="1" id="KW-0812">Transmembrane</keyword>
<keyword evidence="1" id="KW-1133">Transmembrane helix</keyword>
<dbReference type="PANTHER" id="PTHR19372">
    <property type="entry name" value="SULFITE REDUCTASE"/>
    <property type="match status" value="1"/>
</dbReference>
<dbReference type="SUPFAM" id="SSF81296">
    <property type="entry name" value="E set domains"/>
    <property type="match status" value="1"/>
</dbReference>
<protein>
    <submittedName>
        <fullName evidence="3">Molybdopterin-dependent oxidoreductase</fullName>
    </submittedName>
</protein>
<keyword evidence="1" id="KW-0472">Membrane</keyword>
<feature type="transmembrane region" description="Helical" evidence="1">
    <location>
        <begin position="125"/>
        <end position="146"/>
    </location>
</feature>
<feature type="transmembrane region" description="Helical" evidence="1">
    <location>
        <begin position="95"/>
        <end position="113"/>
    </location>
</feature>
<reference evidence="3 4" key="1">
    <citation type="submission" date="2023-08" db="EMBL/GenBank/DDBJ databases">
        <title>Nocardioides seae sp. nov., a bacterium isolated from a soil.</title>
        <authorList>
            <person name="Wang X."/>
        </authorList>
    </citation>
    <scope>NUCLEOTIDE SEQUENCE [LARGE SCALE GENOMIC DNA]</scope>
    <source>
        <strain evidence="3 4">YZH12</strain>
    </source>
</reference>
<feature type="transmembrane region" description="Helical" evidence="1">
    <location>
        <begin position="15"/>
        <end position="37"/>
    </location>
</feature>
<dbReference type="InterPro" id="IPR014756">
    <property type="entry name" value="Ig_E-set"/>
</dbReference>
<name>A0ABU3Q0Y1_9ACTN</name>
<evidence type="ECO:0000256" key="1">
    <source>
        <dbReference type="SAM" id="Phobius"/>
    </source>
</evidence>
<proteinExistence type="predicted"/>
<organism evidence="3 4">
    <name type="scientific">Nocardioides imazamoxiresistens</name>
    <dbReference type="NCBI Taxonomy" id="3231893"/>
    <lineage>
        <taxon>Bacteria</taxon>
        <taxon>Bacillati</taxon>
        <taxon>Actinomycetota</taxon>
        <taxon>Actinomycetes</taxon>
        <taxon>Propionibacteriales</taxon>
        <taxon>Nocardioidaceae</taxon>
        <taxon>Nocardioides</taxon>
    </lineage>
</organism>
<dbReference type="RefSeq" id="WP_315735656.1">
    <property type="nucleotide sequence ID" value="NZ_JAVYII010000010.1"/>
</dbReference>
<dbReference type="Gene3D" id="2.60.40.650">
    <property type="match status" value="1"/>
</dbReference>
<dbReference type="PANTHER" id="PTHR19372:SF7">
    <property type="entry name" value="SULFITE OXIDASE, MITOCHONDRIAL"/>
    <property type="match status" value="1"/>
</dbReference>
<evidence type="ECO:0000313" key="4">
    <source>
        <dbReference type="Proteomes" id="UP001268542"/>
    </source>
</evidence>
<dbReference type="Proteomes" id="UP001268542">
    <property type="component" value="Unassembled WGS sequence"/>
</dbReference>
<keyword evidence="4" id="KW-1185">Reference proteome</keyword>
<dbReference type="Gene3D" id="3.90.420.10">
    <property type="entry name" value="Oxidoreductase, molybdopterin-binding domain"/>
    <property type="match status" value="1"/>
</dbReference>
<dbReference type="InterPro" id="IPR036374">
    <property type="entry name" value="OxRdtase_Mopterin-bd_sf"/>
</dbReference>
<gene>
    <name evidence="3" type="ORF">RDV89_18945</name>
</gene>
<sequence length="511" mass="53554">MSPSRPAPWWPHVAAYGPGLVAGAAMIAVAEALAALVRLRVGVVGAVAELVRDVAPGAAVEGFIALVGTWDKPLLSGMVVAGALVLAAVSGRWRWGLLGLVGLGAVGLTAVLVESRRSGEAGASALTGAVPAVVATAVGVALLQVLLDARRASEQTRNPDARRRVLVLLGVVATGAVLTGAASRVIGGARRGVEQARAALRLDVTGGRVPAGADLDVAGLGPWRVAAADFYRIDTAFAVPLVHPDDWRLRIHGMVEREVELGFADLVERERTEAWTTLTCVSNEVGGGLVGNAWWSGTRIAPLLAEAGVLPGADAVLQTSSDGWTCGTPLEALTDERDALLAYAMNGEPLPLEHGFPVRMVVPGLYGYVSATKWVVDLEVTRFADFRAYWTERGWGERGPIKTQSRVLVPRPGDEVGAGEVVLAGDAWAQHTGIERVEVQVDGGAWREADLGTVPSRDTWVQWSTTVRLDPGEHVVVVRATDAAGQTQTATQVGVLPDGATGWDQVRFTVG</sequence>
<evidence type="ECO:0000259" key="2">
    <source>
        <dbReference type="Pfam" id="PF00174"/>
    </source>
</evidence>
<dbReference type="EMBL" id="JAVYII010000010">
    <property type="protein sequence ID" value="MDT9595172.1"/>
    <property type="molecule type" value="Genomic_DNA"/>
</dbReference>
<comment type="caution">
    <text evidence="3">The sequence shown here is derived from an EMBL/GenBank/DDBJ whole genome shotgun (WGS) entry which is preliminary data.</text>
</comment>
<accession>A0ABU3Q0Y1</accession>
<dbReference type="Pfam" id="PF00174">
    <property type="entry name" value="Oxidored_molyb"/>
    <property type="match status" value="1"/>
</dbReference>
<dbReference type="SUPFAM" id="SSF56524">
    <property type="entry name" value="Oxidoreductase molybdopterin-binding domain"/>
    <property type="match status" value="1"/>
</dbReference>